<evidence type="ECO:0000259" key="1">
    <source>
        <dbReference type="Pfam" id="PF03050"/>
    </source>
</evidence>
<keyword evidence="3" id="KW-1185">Reference proteome</keyword>
<protein>
    <recommendedName>
        <fullName evidence="1">Transposase IS66 central domain-containing protein</fullName>
    </recommendedName>
</protein>
<evidence type="ECO:0000313" key="3">
    <source>
        <dbReference type="Proteomes" id="UP000070263"/>
    </source>
</evidence>
<organism evidence="2 3">
    <name type="scientific">candidate division MSBL1 archaeon SCGC-AAA382A20</name>
    <dbReference type="NCBI Taxonomy" id="1698280"/>
    <lineage>
        <taxon>Archaea</taxon>
        <taxon>Methanobacteriati</taxon>
        <taxon>Methanobacteriota</taxon>
        <taxon>candidate division MSBL1</taxon>
    </lineage>
</organism>
<feature type="domain" description="Transposase IS66 central" evidence="1">
    <location>
        <begin position="15"/>
        <end position="165"/>
    </location>
</feature>
<name>A0A133VML2_9EURY</name>
<proteinExistence type="predicted"/>
<dbReference type="InterPro" id="IPR052344">
    <property type="entry name" value="Transposase-related"/>
</dbReference>
<dbReference type="Proteomes" id="UP000070263">
    <property type="component" value="Unassembled WGS sequence"/>
</dbReference>
<gene>
    <name evidence="2" type="ORF">AKJ51_00820</name>
</gene>
<sequence>MSTLTRGGWKLFYHPDGKSSSNGYVWVFVCSDSDLVLFVIRPGRSAAVPCETLFDMEIEDASLLEGVPTDRKRITVDKYSAYKRLERLGFVELTHCWAHQRREFRDAGTGYPELDEWAKQWVGHIGRLYHLNNQRVSYEQGTKKFEKYDAKLREKIAEVRALTRQKYDHQGQKAVIESTGEPLGSG</sequence>
<reference evidence="2 3" key="1">
    <citation type="journal article" date="2016" name="Sci. Rep.">
        <title>Metabolic traits of an uncultured archaeal lineage -MSBL1- from brine pools of the Red Sea.</title>
        <authorList>
            <person name="Mwirichia R."/>
            <person name="Alam I."/>
            <person name="Rashid M."/>
            <person name="Vinu M."/>
            <person name="Ba-Alawi W."/>
            <person name="Anthony Kamau A."/>
            <person name="Kamanda Ngugi D."/>
            <person name="Goker M."/>
            <person name="Klenk H.P."/>
            <person name="Bajic V."/>
            <person name="Stingl U."/>
        </authorList>
    </citation>
    <scope>NUCLEOTIDE SEQUENCE [LARGE SCALE GENOMIC DNA]</scope>
    <source>
        <strain evidence="2">SCGC-AAA382A20</strain>
    </source>
</reference>
<accession>A0A133VML2</accession>
<dbReference type="PANTHER" id="PTHR33678:SF2">
    <property type="match status" value="1"/>
</dbReference>
<comment type="caution">
    <text evidence="2">The sequence shown here is derived from an EMBL/GenBank/DDBJ whole genome shotgun (WGS) entry which is preliminary data.</text>
</comment>
<dbReference type="Pfam" id="PF03050">
    <property type="entry name" value="DDE_Tnp_IS66"/>
    <property type="match status" value="1"/>
</dbReference>
<dbReference type="InterPro" id="IPR004291">
    <property type="entry name" value="Transposase_IS66_central"/>
</dbReference>
<evidence type="ECO:0000313" key="2">
    <source>
        <dbReference type="EMBL" id="KXB07643.1"/>
    </source>
</evidence>
<dbReference type="PANTHER" id="PTHR33678">
    <property type="entry name" value="BLL1576 PROTEIN"/>
    <property type="match status" value="1"/>
</dbReference>
<dbReference type="AlphaFoldDB" id="A0A133VML2"/>
<dbReference type="EMBL" id="LHYE01000004">
    <property type="protein sequence ID" value="KXB07643.1"/>
    <property type="molecule type" value="Genomic_DNA"/>
</dbReference>